<gene>
    <name evidence="3" type="ORF">OD750_004545</name>
</gene>
<keyword evidence="3" id="KW-0808">Transferase</keyword>
<keyword evidence="1" id="KW-0472">Membrane</keyword>
<dbReference type="PANTHER" id="PTHR34220:SF7">
    <property type="entry name" value="SENSOR HISTIDINE KINASE YPDA"/>
    <property type="match status" value="1"/>
</dbReference>
<evidence type="ECO:0000256" key="1">
    <source>
        <dbReference type="SAM" id="Phobius"/>
    </source>
</evidence>
<dbReference type="AlphaFoldDB" id="A0A9X3YGL1"/>
<evidence type="ECO:0000313" key="4">
    <source>
        <dbReference type="Proteomes" id="UP001139971"/>
    </source>
</evidence>
<feature type="domain" description="Signal transduction histidine kinase internal region" evidence="2">
    <location>
        <begin position="149"/>
        <end position="226"/>
    </location>
</feature>
<dbReference type="EMBL" id="JAOVZO020000003">
    <property type="protein sequence ID" value="MDC8011811.1"/>
    <property type="molecule type" value="Genomic_DNA"/>
</dbReference>
<feature type="transmembrane region" description="Helical" evidence="1">
    <location>
        <begin position="112"/>
        <end position="131"/>
    </location>
</feature>
<comment type="caution">
    <text evidence="3">The sequence shown here is derived from an EMBL/GenBank/DDBJ whole genome shotgun (WGS) entry which is preliminary data.</text>
</comment>
<dbReference type="InterPro" id="IPR010559">
    <property type="entry name" value="Sig_transdc_His_kin_internal"/>
</dbReference>
<proteinExistence type="predicted"/>
<sequence length="347" mass="37685">MNELPRGWVWLHLAVAWLPMWALFTALIMSAHDLPVVPAAIGSLRMIVPGAALGIAVYRFTLRTPWPHPFRLRFLGLHLVAALVYSGVWFALVVAIDSLVAHHVTLSGPGPAAFLIVGVWLYLVVAGVAYANRAAQRAAQLEAYAARGQLAQLRAQLHPHFLFNTLHTIVHLIPTAPRDASRAAEKLADALRAVIEEDRDVVPLADELAFVERYLDIERVRFGDRLRVDRDIDAAALPALVPSFAAQTLVENAVRHGAAPNVGATTIRILARATKTTLTLDVYDDGAGAHPDDVANASGTGIRRLRERLRWTFGERARLDVAGAPGAGFRATLVLPLVVDADALERA</sequence>
<feature type="transmembrane region" description="Helical" evidence="1">
    <location>
        <begin position="7"/>
        <end position="30"/>
    </location>
</feature>
<feature type="transmembrane region" description="Helical" evidence="1">
    <location>
        <begin position="72"/>
        <end position="92"/>
    </location>
</feature>
<name>A0A9X3YGL1_9GAMM</name>
<evidence type="ECO:0000259" key="2">
    <source>
        <dbReference type="Pfam" id="PF06580"/>
    </source>
</evidence>
<evidence type="ECO:0000313" key="3">
    <source>
        <dbReference type="EMBL" id="MDC8011811.1"/>
    </source>
</evidence>
<keyword evidence="1" id="KW-1133">Transmembrane helix</keyword>
<keyword evidence="4" id="KW-1185">Reference proteome</keyword>
<dbReference type="InterPro" id="IPR036890">
    <property type="entry name" value="HATPase_C_sf"/>
</dbReference>
<dbReference type="GO" id="GO:0016020">
    <property type="term" value="C:membrane"/>
    <property type="evidence" value="ECO:0007669"/>
    <property type="project" value="InterPro"/>
</dbReference>
<keyword evidence="3" id="KW-0418">Kinase</keyword>
<protein>
    <submittedName>
        <fullName evidence="3">Histidine kinase</fullName>
    </submittedName>
</protein>
<dbReference type="Pfam" id="PF06580">
    <property type="entry name" value="His_kinase"/>
    <property type="match status" value="1"/>
</dbReference>
<feature type="transmembrane region" description="Helical" evidence="1">
    <location>
        <begin position="36"/>
        <end position="60"/>
    </location>
</feature>
<accession>A0A9X3YGL1</accession>
<reference evidence="3" key="1">
    <citation type="submission" date="2023-02" db="EMBL/GenBank/DDBJ databases">
        <title>Tahibacter soli sp. nov. isolated from soil.</title>
        <authorList>
            <person name="Baek J.H."/>
            <person name="Lee J.K."/>
            <person name="Choi D.G."/>
            <person name="Jeon C.O."/>
        </authorList>
    </citation>
    <scope>NUCLEOTIDE SEQUENCE</scope>
    <source>
        <strain evidence="3">BL</strain>
    </source>
</reference>
<dbReference type="RefSeq" id="WP_263545109.1">
    <property type="nucleotide sequence ID" value="NZ_JAOVZO020000003.1"/>
</dbReference>
<dbReference type="PANTHER" id="PTHR34220">
    <property type="entry name" value="SENSOR HISTIDINE KINASE YPDA"/>
    <property type="match status" value="1"/>
</dbReference>
<dbReference type="GO" id="GO:0000155">
    <property type="term" value="F:phosphorelay sensor kinase activity"/>
    <property type="evidence" value="ECO:0007669"/>
    <property type="project" value="InterPro"/>
</dbReference>
<dbReference type="SUPFAM" id="SSF55874">
    <property type="entry name" value="ATPase domain of HSP90 chaperone/DNA topoisomerase II/histidine kinase"/>
    <property type="match status" value="1"/>
</dbReference>
<dbReference type="Proteomes" id="UP001139971">
    <property type="component" value="Unassembled WGS sequence"/>
</dbReference>
<organism evidence="3 4">
    <name type="scientific">Tahibacter soli</name>
    <dbReference type="NCBI Taxonomy" id="2983605"/>
    <lineage>
        <taxon>Bacteria</taxon>
        <taxon>Pseudomonadati</taxon>
        <taxon>Pseudomonadota</taxon>
        <taxon>Gammaproteobacteria</taxon>
        <taxon>Lysobacterales</taxon>
        <taxon>Rhodanobacteraceae</taxon>
        <taxon>Tahibacter</taxon>
    </lineage>
</organism>
<dbReference type="InterPro" id="IPR050640">
    <property type="entry name" value="Bact_2-comp_sensor_kinase"/>
</dbReference>
<dbReference type="Gene3D" id="3.30.565.10">
    <property type="entry name" value="Histidine kinase-like ATPase, C-terminal domain"/>
    <property type="match status" value="1"/>
</dbReference>
<keyword evidence="1" id="KW-0812">Transmembrane</keyword>